<dbReference type="HOGENOM" id="CLU_883742_0_0_1"/>
<organism evidence="2 3">
    <name type="scientific">Strigamia maritima</name>
    <name type="common">European centipede</name>
    <name type="synonym">Geophilus maritimus</name>
    <dbReference type="NCBI Taxonomy" id="126957"/>
    <lineage>
        <taxon>Eukaryota</taxon>
        <taxon>Metazoa</taxon>
        <taxon>Ecdysozoa</taxon>
        <taxon>Arthropoda</taxon>
        <taxon>Myriapoda</taxon>
        <taxon>Chilopoda</taxon>
        <taxon>Pleurostigmophora</taxon>
        <taxon>Geophilomorpha</taxon>
        <taxon>Linotaeniidae</taxon>
        <taxon>Strigamia</taxon>
    </lineage>
</organism>
<dbReference type="EnsemblMetazoa" id="SMAR001382-RA">
    <property type="protein sequence ID" value="SMAR001382-PA"/>
    <property type="gene ID" value="SMAR001382"/>
</dbReference>
<dbReference type="EMBL" id="JH430494">
    <property type="status" value="NOT_ANNOTATED_CDS"/>
    <property type="molecule type" value="Genomic_DNA"/>
</dbReference>
<reference evidence="3" key="1">
    <citation type="submission" date="2011-05" db="EMBL/GenBank/DDBJ databases">
        <authorList>
            <person name="Richards S.R."/>
            <person name="Qu J."/>
            <person name="Jiang H."/>
            <person name="Jhangiani S.N."/>
            <person name="Agravi P."/>
            <person name="Goodspeed R."/>
            <person name="Gross S."/>
            <person name="Mandapat C."/>
            <person name="Jackson L."/>
            <person name="Mathew T."/>
            <person name="Pu L."/>
            <person name="Thornton R."/>
            <person name="Saada N."/>
            <person name="Wilczek-Boney K.B."/>
            <person name="Lee S."/>
            <person name="Kovar C."/>
            <person name="Wu Y."/>
            <person name="Scherer S.E."/>
            <person name="Worley K.C."/>
            <person name="Muzny D.M."/>
            <person name="Gibbs R."/>
        </authorList>
    </citation>
    <scope>NUCLEOTIDE SEQUENCE</scope>
    <source>
        <strain evidence="3">Brora</strain>
    </source>
</reference>
<dbReference type="Proteomes" id="UP000014500">
    <property type="component" value="Unassembled WGS sequence"/>
</dbReference>
<evidence type="ECO:0000313" key="3">
    <source>
        <dbReference type="Proteomes" id="UP000014500"/>
    </source>
</evidence>
<evidence type="ECO:0000313" key="2">
    <source>
        <dbReference type="EnsemblMetazoa" id="SMAR001382-PA"/>
    </source>
</evidence>
<proteinExistence type="predicted"/>
<dbReference type="AlphaFoldDB" id="T1IKD5"/>
<accession>T1IKD5</accession>
<evidence type="ECO:0000256" key="1">
    <source>
        <dbReference type="SAM" id="MobiDB-lite"/>
    </source>
</evidence>
<keyword evidence="3" id="KW-1185">Reference proteome</keyword>
<name>T1IKD5_STRMM</name>
<feature type="region of interest" description="Disordered" evidence="1">
    <location>
        <begin position="239"/>
        <end position="262"/>
    </location>
</feature>
<evidence type="ECO:0008006" key="4">
    <source>
        <dbReference type="Google" id="ProtNLM"/>
    </source>
</evidence>
<protein>
    <recommendedName>
        <fullName evidence="4">No apical meristem-associated C-terminal domain-containing protein</fullName>
    </recommendedName>
</protein>
<sequence length="315" mass="35292">MLPRKRPRNNAATVAKKRAGNDETNVNIWLASWIAGNPFRQNKEEKRKKIGYDDFIKQMGIFGRTTDAMSSKQHAILKICPWFYILHGDLRESQQYNPSYVNDSGIVSAQSTSTAETIFNAMCNDDDHQERNASASTAFASTASASIASASIASESNASVNNAFESNAFESNASESIASNASTCDASDDIHESDERNLYSPIPESPEHFDVPEMPPNMCIDHDNADTGNTRSISENHRKAFKESLPKPRSNGKSASRPTGMNAVFLDLQDRKIEERQQKLAESNKVEVLKLELEKEKWDFERDFRADTLSWKKEK</sequence>
<reference evidence="2" key="2">
    <citation type="submission" date="2015-02" db="UniProtKB">
        <authorList>
            <consortium name="EnsemblMetazoa"/>
        </authorList>
    </citation>
    <scope>IDENTIFICATION</scope>
</reference>